<protein>
    <submittedName>
        <fullName evidence="1">Uncharacterized protein</fullName>
    </submittedName>
</protein>
<reference evidence="2" key="1">
    <citation type="submission" date="2014-03" db="EMBL/GenBank/DDBJ databases">
        <authorList>
            <person name="Aksoy S."/>
            <person name="Warren W."/>
            <person name="Wilson R.K."/>
        </authorList>
    </citation>
    <scope>NUCLEOTIDE SEQUENCE [LARGE SCALE GENOMIC DNA]</scope>
    <source>
        <strain evidence="2">IAEA</strain>
    </source>
</reference>
<reference evidence="1" key="2">
    <citation type="submission" date="2020-05" db="UniProtKB">
        <authorList>
            <consortium name="EnsemblMetazoa"/>
        </authorList>
    </citation>
    <scope>IDENTIFICATION</scope>
    <source>
        <strain evidence="1">IAEA</strain>
    </source>
</reference>
<dbReference type="Gene3D" id="3.30.420.610">
    <property type="entry name" value="LOTUS domain-like"/>
    <property type="match status" value="1"/>
</dbReference>
<proteinExistence type="predicted"/>
<dbReference type="VEuPathDB" id="VectorBase:GPAI021956"/>
<name>A0A1A9ZQJ2_GLOPL</name>
<evidence type="ECO:0000313" key="2">
    <source>
        <dbReference type="Proteomes" id="UP000092445"/>
    </source>
</evidence>
<keyword evidence="2" id="KW-1185">Reference proteome</keyword>
<accession>A0A1A9ZQJ2</accession>
<organism evidence="1 2">
    <name type="scientific">Glossina pallidipes</name>
    <name type="common">Tsetse fly</name>
    <dbReference type="NCBI Taxonomy" id="7398"/>
    <lineage>
        <taxon>Eukaryota</taxon>
        <taxon>Metazoa</taxon>
        <taxon>Ecdysozoa</taxon>
        <taxon>Arthropoda</taxon>
        <taxon>Hexapoda</taxon>
        <taxon>Insecta</taxon>
        <taxon>Pterygota</taxon>
        <taxon>Neoptera</taxon>
        <taxon>Endopterygota</taxon>
        <taxon>Diptera</taxon>
        <taxon>Brachycera</taxon>
        <taxon>Muscomorpha</taxon>
        <taxon>Hippoboscoidea</taxon>
        <taxon>Glossinidae</taxon>
        <taxon>Glossina</taxon>
    </lineage>
</organism>
<dbReference type="EnsemblMetazoa" id="GPAI021956-RA">
    <property type="protein sequence ID" value="GPAI021956-PA"/>
    <property type="gene ID" value="GPAI021956"/>
</dbReference>
<evidence type="ECO:0000313" key="1">
    <source>
        <dbReference type="EnsemblMetazoa" id="GPAI021956-PA"/>
    </source>
</evidence>
<sequence length="102" mass="11770">MNFENGDLYQFLGDSSKLKKHFRKLRTDYAEIDNDVISILAAYRSPETAVCMVDIKKAYKELTECSFPIKDNPSIMARFLLSIPHVAAYSNENGTFFFYLIE</sequence>
<dbReference type="Proteomes" id="UP000092445">
    <property type="component" value="Unassembled WGS sequence"/>
</dbReference>
<dbReference type="AlphaFoldDB" id="A0A1A9ZQJ2"/>
<dbReference type="InterPro" id="IPR041966">
    <property type="entry name" value="LOTUS-like"/>
</dbReference>